<evidence type="ECO:0000256" key="1">
    <source>
        <dbReference type="SAM" id="MobiDB-lite"/>
    </source>
</evidence>
<dbReference type="EMBL" id="MHSQ01000008">
    <property type="protein sequence ID" value="OHA47520.1"/>
    <property type="molecule type" value="Genomic_DNA"/>
</dbReference>
<reference evidence="2 3" key="1">
    <citation type="journal article" date="2016" name="Nat. Commun.">
        <title>Thousands of microbial genomes shed light on interconnected biogeochemical processes in an aquifer system.</title>
        <authorList>
            <person name="Anantharaman K."/>
            <person name="Brown C.T."/>
            <person name="Hug L.A."/>
            <person name="Sharon I."/>
            <person name="Castelle C.J."/>
            <person name="Probst A.J."/>
            <person name="Thomas B.C."/>
            <person name="Singh A."/>
            <person name="Wilkins M.J."/>
            <person name="Karaoz U."/>
            <person name="Brodie E.L."/>
            <person name="Williams K.H."/>
            <person name="Hubbard S.S."/>
            <person name="Banfield J.F."/>
        </authorList>
    </citation>
    <scope>NUCLEOTIDE SEQUENCE [LARGE SCALE GENOMIC DNA]</scope>
</reference>
<feature type="compositionally biased region" description="Low complexity" evidence="1">
    <location>
        <begin position="1"/>
        <end position="26"/>
    </location>
</feature>
<dbReference type="Gene3D" id="1.10.10.10">
    <property type="entry name" value="Winged helix-like DNA-binding domain superfamily/Winged helix DNA-binding domain"/>
    <property type="match status" value="1"/>
</dbReference>
<organism evidence="2 3">
    <name type="scientific">Candidatus Taylorbacteria bacterium RIFOXYD2_FULL_36_9</name>
    <dbReference type="NCBI Taxonomy" id="1802338"/>
    <lineage>
        <taxon>Bacteria</taxon>
        <taxon>Candidatus Tayloriibacteriota</taxon>
    </lineage>
</organism>
<dbReference type="STRING" id="1802338.A2541_01960"/>
<comment type="caution">
    <text evidence="2">The sequence shown here is derived from an EMBL/GenBank/DDBJ whole genome shotgun (WGS) entry which is preliminary data.</text>
</comment>
<protein>
    <recommendedName>
        <fullName evidence="4">HTH deoR-type domain-containing protein</fullName>
    </recommendedName>
</protein>
<proteinExistence type="predicted"/>
<evidence type="ECO:0000313" key="2">
    <source>
        <dbReference type="EMBL" id="OHA47520.1"/>
    </source>
</evidence>
<evidence type="ECO:0008006" key="4">
    <source>
        <dbReference type="Google" id="ProtNLM"/>
    </source>
</evidence>
<accession>A0A1G2PGR9</accession>
<dbReference type="InterPro" id="IPR036388">
    <property type="entry name" value="WH-like_DNA-bd_sf"/>
</dbReference>
<sequence length="193" mass="21316">MPDSNTTSDPTTPSETPVSEETPVSPDTTESIPATTSEPSDMPLVAPEALPTNADMPQANNDNPEPTITESQPSEPENPDSTEVIPEQSEPSNTTQTQTPQMPANEPFVTEQNPSFLRRLLVKAQESIQFRKRKKLDKIMSMFETKSKITNDEVEKLLHVSDATATRYLTVLKQENKIKQEGKTGKGVSYTKI</sequence>
<feature type="compositionally biased region" description="Polar residues" evidence="1">
    <location>
        <begin position="27"/>
        <end position="39"/>
    </location>
</feature>
<name>A0A1G2PGR9_9BACT</name>
<gene>
    <name evidence="2" type="ORF">A2541_01960</name>
</gene>
<dbReference type="Proteomes" id="UP000176965">
    <property type="component" value="Unassembled WGS sequence"/>
</dbReference>
<feature type="compositionally biased region" description="Polar residues" evidence="1">
    <location>
        <begin position="58"/>
        <end position="81"/>
    </location>
</feature>
<feature type="region of interest" description="Disordered" evidence="1">
    <location>
        <begin position="1"/>
        <end position="108"/>
    </location>
</feature>
<dbReference type="AlphaFoldDB" id="A0A1G2PGR9"/>
<feature type="compositionally biased region" description="Polar residues" evidence="1">
    <location>
        <begin position="89"/>
        <end position="102"/>
    </location>
</feature>
<evidence type="ECO:0000313" key="3">
    <source>
        <dbReference type="Proteomes" id="UP000176965"/>
    </source>
</evidence>